<organism evidence="13 14">
    <name type="scientific">Synchytrium microbalum</name>
    <dbReference type="NCBI Taxonomy" id="1806994"/>
    <lineage>
        <taxon>Eukaryota</taxon>
        <taxon>Fungi</taxon>
        <taxon>Fungi incertae sedis</taxon>
        <taxon>Chytridiomycota</taxon>
        <taxon>Chytridiomycota incertae sedis</taxon>
        <taxon>Chytridiomycetes</taxon>
        <taxon>Synchytriales</taxon>
        <taxon>Synchytriaceae</taxon>
        <taxon>Synchytrium</taxon>
    </lineage>
</organism>
<comment type="function">
    <text evidence="10">Splits internally a 1,3-beta-glucan molecule and transfers the newly generated reducing end (the donor) to the non-reducing end of another 1,3-beta-glucan molecule (the acceptor) forming a 1,3-beta linkage, resulting in the elongation of 1,3-beta-glucan chains in the cell wall.</text>
</comment>
<gene>
    <name evidence="13" type="ORF">SmJEL517_g01747</name>
</gene>
<keyword evidence="8" id="KW-0325">Glycoprotein</keyword>
<evidence type="ECO:0000256" key="5">
    <source>
        <dbReference type="ARBA" id="ARBA00022729"/>
    </source>
</evidence>
<reference evidence="13 14" key="1">
    <citation type="journal article" date="2019" name="Sci. Rep.">
        <title>Comparative genomics of chytrid fungi reveal insights into the obligate biotrophic and pathogenic lifestyle of Synchytrium endobioticum.</title>
        <authorList>
            <person name="van de Vossenberg B.T.L.H."/>
            <person name="Warris S."/>
            <person name="Nguyen H.D.T."/>
            <person name="van Gent-Pelzer M.P.E."/>
            <person name="Joly D.L."/>
            <person name="van de Geest H.C."/>
            <person name="Bonants P.J.M."/>
            <person name="Smith D.S."/>
            <person name="Levesque C.A."/>
            <person name="van der Lee T.A.J."/>
        </authorList>
    </citation>
    <scope>NUCLEOTIDE SEQUENCE [LARGE SCALE GENOMIC DNA]</scope>
    <source>
        <strain evidence="13 14">JEL517</strain>
    </source>
</reference>
<dbReference type="EMBL" id="QEAO01000006">
    <property type="protein sequence ID" value="TPX35920.1"/>
    <property type="molecule type" value="Genomic_DNA"/>
</dbReference>
<evidence type="ECO:0000256" key="11">
    <source>
        <dbReference type="SAM" id="MobiDB-lite"/>
    </source>
</evidence>
<evidence type="ECO:0000256" key="3">
    <source>
        <dbReference type="ARBA" id="ARBA00007528"/>
    </source>
</evidence>
<name>A0A507C331_9FUNG</name>
<dbReference type="Pfam" id="PF03198">
    <property type="entry name" value="Glyco_hydro_72"/>
    <property type="match status" value="1"/>
</dbReference>
<dbReference type="RefSeq" id="XP_031026305.1">
    <property type="nucleotide sequence ID" value="XM_031167675.1"/>
</dbReference>
<keyword evidence="6 10" id="KW-0472">Membrane</keyword>
<evidence type="ECO:0000256" key="9">
    <source>
        <dbReference type="ARBA" id="ARBA00023288"/>
    </source>
</evidence>
<dbReference type="Gene3D" id="3.20.20.80">
    <property type="entry name" value="Glycosidases"/>
    <property type="match status" value="1"/>
</dbReference>
<evidence type="ECO:0000256" key="2">
    <source>
        <dbReference type="ARBA" id="ARBA00004589"/>
    </source>
</evidence>
<evidence type="ECO:0000313" key="14">
    <source>
        <dbReference type="Proteomes" id="UP000319731"/>
    </source>
</evidence>
<evidence type="ECO:0000256" key="8">
    <source>
        <dbReference type="ARBA" id="ARBA00023180"/>
    </source>
</evidence>
<keyword evidence="4 10" id="KW-0336">GPI-anchor</keyword>
<keyword evidence="14" id="KW-1185">Reference proteome</keyword>
<evidence type="ECO:0000256" key="7">
    <source>
        <dbReference type="ARBA" id="ARBA00023157"/>
    </source>
</evidence>
<dbReference type="STRING" id="1806994.A0A507C331"/>
<dbReference type="GO" id="GO:0042124">
    <property type="term" value="F:1,3-beta-glucanosyltransferase activity"/>
    <property type="evidence" value="ECO:0007669"/>
    <property type="project" value="TreeGrafter"/>
</dbReference>
<dbReference type="GO" id="GO:0071970">
    <property type="term" value="P:fungal-type cell wall (1-&gt;3)-beta-D-glucan biosynthetic process"/>
    <property type="evidence" value="ECO:0007669"/>
    <property type="project" value="TreeGrafter"/>
</dbReference>
<evidence type="ECO:0000256" key="1">
    <source>
        <dbReference type="ARBA" id="ARBA00004196"/>
    </source>
</evidence>
<dbReference type="Pfam" id="PF07983">
    <property type="entry name" value="X8"/>
    <property type="match status" value="1"/>
</dbReference>
<dbReference type="SMART" id="SM00768">
    <property type="entry name" value="X8"/>
    <property type="match status" value="1"/>
</dbReference>
<evidence type="ECO:0000256" key="6">
    <source>
        <dbReference type="ARBA" id="ARBA00023136"/>
    </source>
</evidence>
<feature type="chain" id="PRO_5021459982" description="1,3-beta-glucanosyltransferase" evidence="10">
    <location>
        <begin position="19"/>
        <end position="496"/>
    </location>
</feature>
<evidence type="ECO:0000313" key="13">
    <source>
        <dbReference type="EMBL" id="TPX35920.1"/>
    </source>
</evidence>
<evidence type="ECO:0000259" key="12">
    <source>
        <dbReference type="SMART" id="SM00768"/>
    </source>
</evidence>
<dbReference type="AlphaFoldDB" id="A0A507C331"/>
<evidence type="ECO:0000256" key="4">
    <source>
        <dbReference type="ARBA" id="ARBA00022622"/>
    </source>
</evidence>
<evidence type="ECO:0000256" key="10">
    <source>
        <dbReference type="RuleBase" id="RU361209"/>
    </source>
</evidence>
<dbReference type="EC" id="2.4.1.-" evidence="10"/>
<dbReference type="InterPro" id="IPR012946">
    <property type="entry name" value="X8"/>
</dbReference>
<keyword evidence="5 10" id="KW-0732">Signal</keyword>
<feature type="signal peptide" evidence="10">
    <location>
        <begin position="1"/>
        <end position="18"/>
    </location>
</feature>
<protein>
    <recommendedName>
        <fullName evidence="10">1,3-beta-glucanosyltransferase</fullName>
        <ecNumber evidence="10">2.4.1.-</ecNumber>
    </recommendedName>
</protein>
<feature type="compositionally biased region" description="Low complexity" evidence="11">
    <location>
        <begin position="479"/>
        <end position="489"/>
    </location>
</feature>
<dbReference type="GO" id="GO:0031505">
    <property type="term" value="P:fungal-type cell wall organization"/>
    <property type="evidence" value="ECO:0007669"/>
    <property type="project" value="TreeGrafter"/>
</dbReference>
<dbReference type="OrthoDB" id="421038at2759"/>
<dbReference type="Gene3D" id="1.20.58.1040">
    <property type="match status" value="1"/>
</dbReference>
<keyword evidence="9 10" id="KW-0449">Lipoprotein</keyword>
<keyword evidence="10" id="KW-0808">Transferase</keyword>
<dbReference type="GeneID" id="42002972"/>
<dbReference type="SUPFAM" id="SSF51445">
    <property type="entry name" value="(Trans)glycosidases"/>
    <property type="match status" value="1"/>
</dbReference>
<dbReference type="Proteomes" id="UP000319731">
    <property type="component" value="Unassembled WGS sequence"/>
</dbReference>
<dbReference type="PANTHER" id="PTHR31468:SF2">
    <property type="entry name" value="1,3-BETA-GLUCANOSYLTRANSFERASE GAS1"/>
    <property type="match status" value="1"/>
</dbReference>
<dbReference type="GO" id="GO:0098552">
    <property type="term" value="C:side of membrane"/>
    <property type="evidence" value="ECO:0007669"/>
    <property type="project" value="UniProtKB-KW"/>
</dbReference>
<dbReference type="GO" id="GO:0005886">
    <property type="term" value="C:plasma membrane"/>
    <property type="evidence" value="ECO:0007669"/>
    <property type="project" value="UniProtKB-SubCell"/>
</dbReference>
<accession>A0A507C331</accession>
<dbReference type="InterPro" id="IPR017853">
    <property type="entry name" value="GH"/>
</dbReference>
<proteinExistence type="inferred from homology"/>
<dbReference type="InterPro" id="IPR004886">
    <property type="entry name" value="Glucanosyltransferase"/>
</dbReference>
<keyword evidence="7" id="KW-1015">Disulfide bond</keyword>
<sequence>MHILAYLFIITCVYHITCTPNPIIIKGSKFFDSKTHAQFFIQGVAYQPQKDGKIIDPISNARRAEWGRDLKLMRGLGVNVIRVYEVDPDVEHDEFMNALAQGNVYLLLDVGSGKQSINRANPSYTVELLKGYVKTVDAFSKYDNLLGFVGGNEVINKASNTNAAPFVKALIRDLKTHIKETAPRPIPVGYAATDDDATRLAVAAYMACGHANETADFLGINLYEWCGNSSYEISGYKDRTENFKNYPIPVFLSEYGCNMPLPRTFTEVATIYGPDMTPVFSGGLVYEYSDEGNDYGLVKISASNTTILPDYYTFKNALSQEHPHGISMDQQSATSPLSTCPSQSSTWLATSVLPPTPNSCICDAMVKSLTCVSSSMVQTASANTVESTLSKVCGMLHAQNPDDACPEIAPGNGTSASGYGVYSACSLEQKLSFAMNKFYFKQQLRVRSEACDFAGMARLVLSRTRPTSAKSVDTAQCTSDSMSFPSSDSKPARSVL</sequence>
<feature type="domain" description="X8" evidence="12">
    <location>
        <begin position="369"/>
        <end position="479"/>
    </location>
</feature>
<feature type="region of interest" description="Disordered" evidence="11">
    <location>
        <begin position="471"/>
        <end position="496"/>
    </location>
</feature>
<comment type="similarity">
    <text evidence="3 10">Belongs to the glycosyl hydrolase 72 family.</text>
</comment>
<comment type="caution">
    <text evidence="13">The sequence shown here is derived from an EMBL/GenBank/DDBJ whole genome shotgun (WGS) entry which is preliminary data.</text>
</comment>
<dbReference type="PANTHER" id="PTHR31468">
    <property type="entry name" value="1,3-BETA-GLUCANOSYLTRANSFERASE GAS1"/>
    <property type="match status" value="1"/>
</dbReference>
<comment type="subcellular location">
    <subcellularLocation>
        <location evidence="1">Cell envelope</location>
    </subcellularLocation>
    <subcellularLocation>
        <location evidence="10">Cell membrane</location>
        <topology evidence="10">Lipid-anchor</topology>
        <topology evidence="10">GPI-anchor</topology>
    </subcellularLocation>
    <subcellularLocation>
        <location evidence="2">Membrane</location>
        <topology evidence="2">Lipid-anchor</topology>
        <topology evidence="2">GPI-anchor</topology>
    </subcellularLocation>
</comment>